<organism evidence="2 3">
    <name type="scientific">Dreissena polymorpha</name>
    <name type="common">Zebra mussel</name>
    <name type="synonym">Mytilus polymorpha</name>
    <dbReference type="NCBI Taxonomy" id="45954"/>
    <lineage>
        <taxon>Eukaryota</taxon>
        <taxon>Metazoa</taxon>
        <taxon>Spiralia</taxon>
        <taxon>Lophotrochozoa</taxon>
        <taxon>Mollusca</taxon>
        <taxon>Bivalvia</taxon>
        <taxon>Autobranchia</taxon>
        <taxon>Heteroconchia</taxon>
        <taxon>Euheterodonta</taxon>
        <taxon>Imparidentia</taxon>
        <taxon>Neoheterodontei</taxon>
        <taxon>Myida</taxon>
        <taxon>Dreissenoidea</taxon>
        <taxon>Dreissenidae</taxon>
        <taxon>Dreissena</taxon>
    </lineage>
</organism>
<dbReference type="InterPro" id="IPR007889">
    <property type="entry name" value="HTH_Psq"/>
</dbReference>
<gene>
    <name evidence="2" type="ORF">DPMN_184669</name>
</gene>
<comment type="caution">
    <text evidence="2">The sequence shown here is derived from an EMBL/GenBank/DDBJ whole genome shotgun (WGS) entry which is preliminary data.</text>
</comment>
<dbReference type="EMBL" id="JAIWYP010000010">
    <property type="protein sequence ID" value="KAH3750151.1"/>
    <property type="molecule type" value="Genomic_DNA"/>
</dbReference>
<reference evidence="2" key="2">
    <citation type="submission" date="2020-11" db="EMBL/GenBank/DDBJ databases">
        <authorList>
            <person name="McCartney M.A."/>
            <person name="Auch B."/>
            <person name="Kono T."/>
            <person name="Mallez S."/>
            <person name="Becker A."/>
            <person name="Gohl D.M."/>
            <person name="Silverstein K.A.T."/>
            <person name="Koren S."/>
            <person name="Bechman K.B."/>
            <person name="Herman A."/>
            <person name="Abrahante J.E."/>
            <person name="Garbe J."/>
        </authorList>
    </citation>
    <scope>NUCLEOTIDE SEQUENCE</scope>
    <source>
        <strain evidence="2">Duluth1</strain>
        <tissue evidence="2">Whole animal</tissue>
    </source>
</reference>
<dbReference type="SUPFAM" id="SSF46689">
    <property type="entry name" value="Homeodomain-like"/>
    <property type="match status" value="1"/>
</dbReference>
<dbReference type="GO" id="GO:0003677">
    <property type="term" value="F:DNA binding"/>
    <property type="evidence" value="ECO:0007669"/>
    <property type="project" value="InterPro"/>
</dbReference>
<keyword evidence="3" id="KW-1185">Reference proteome</keyword>
<accession>A0A9D4DK09</accession>
<proteinExistence type="predicted"/>
<dbReference type="Gene3D" id="1.10.10.60">
    <property type="entry name" value="Homeodomain-like"/>
    <property type="match status" value="1"/>
</dbReference>
<dbReference type="InterPro" id="IPR009057">
    <property type="entry name" value="Homeodomain-like_sf"/>
</dbReference>
<dbReference type="AlphaFoldDB" id="A0A9D4DK09"/>
<evidence type="ECO:0000259" key="1">
    <source>
        <dbReference type="Pfam" id="PF05225"/>
    </source>
</evidence>
<protein>
    <recommendedName>
        <fullName evidence="1">HTH psq-type domain-containing protein</fullName>
    </recommendedName>
</protein>
<name>A0A9D4DK09_DREPO</name>
<sequence>MQSREKTQMQRAVSAVRQHKMKIRVAAREFNAPLSTLSDHVHGRVGETRTGRTYPYKVSENGPSDEWFRKLFARHPELQERTSESLDPARSSMSREDVIYPFFDFLDKTLTQYGVKDKPSQTNSPALPCLKRIATDSFILLQLRYVFSCVSLILDEYPCPALLEITGTTICVAVKRTYDKHCSSSLHHNCKYNSHKKKMKRITHIEYIAASMKPILSTRAARMKPILSKRAARAYTGPIWAANMGPRWGMQPGSIWIPSGLPHIHTSHSPHGAHIGTDKGPI</sequence>
<feature type="domain" description="HTH psq-type" evidence="1">
    <location>
        <begin position="7"/>
        <end position="45"/>
    </location>
</feature>
<reference evidence="2" key="1">
    <citation type="journal article" date="2019" name="bioRxiv">
        <title>The Genome of the Zebra Mussel, Dreissena polymorpha: A Resource for Invasive Species Research.</title>
        <authorList>
            <person name="McCartney M.A."/>
            <person name="Auch B."/>
            <person name="Kono T."/>
            <person name="Mallez S."/>
            <person name="Zhang Y."/>
            <person name="Obille A."/>
            <person name="Becker A."/>
            <person name="Abrahante J.E."/>
            <person name="Garbe J."/>
            <person name="Badalamenti J.P."/>
            <person name="Herman A."/>
            <person name="Mangelson H."/>
            <person name="Liachko I."/>
            <person name="Sullivan S."/>
            <person name="Sone E.D."/>
            <person name="Koren S."/>
            <person name="Silverstein K.A.T."/>
            <person name="Beckman K.B."/>
            <person name="Gohl D.M."/>
        </authorList>
    </citation>
    <scope>NUCLEOTIDE SEQUENCE</scope>
    <source>
        <strain evidence="2">Duluth1</strain>
        <tissue evidence="2">Whole animal</tissue>
    </source>
</reference>
<dbReference type="Proteomes" id="UP000828390">
    <property type="component" value="Unassembled WGS sequence"/>
</dbReference>
<dbReference type="Pfam" id="PF05225">
    <property type="entry name" value="HTH_psq"/>
    <property type="match status" value="1"/>
</dbReference>
<evidence type="ECO:0000313" key="3">
    <source>
        <dbReference type="Proteomes" id="UP000828390"/>
    </source>
</evidence>
<evidence type="ECO:0000313" key="2">
    <source>
        <dbReference type="EMBL" id="KAH3750151.1"/>
    </source>
</evidence>